<name>A0ABW3IHL9_9FLAO</name>
<dbReference type="EMBL" id="JBHTJP010000035">
    <property type="protein sequence ID" value="MFD0977561.1"/>
    <property type="molecule type" value="Genomic_DNA"/>
</dbReference>
<comment type="caution">
    <text evidence="2">The sequence shown here is derived from an EMBL/GenBank/DDBJ whole genome shotgun (WGS) entry which is preliminary data.</text>
</comment>
<evidence type="ECO:0008006" key="4">
    <source>
        <dbReference type="Google" id="ProtNLM"/>
    </source>
</evidence>
<organism evidence="2 3">
    <name type="scientific">Salinimicrobium gaetbulicola</name>
    <dbReference type="NCBI Taxonomy" id="999702"/>
    <lineage>
        <taxon>Bacteria</taxon>
        <taxon>Pseudomonadati</taxon>
        <taxon>Bacteroidota</taxon>
        <taxon>Flavobacteriia</taxon>
        <taxon>Flavobacteriales</taxon>
        <taxon>Flavobacteriaceae</taxon>
        <taxon>Salinimicrobium</taxon>
    </lineage>
</organism>
<feature type="chain" id="PRO_5045968479" description="NIPSNAP protein" evidence="1">
    <location>
        <begin position="23"/>
        <end position="141"/>
    </location>
</feature>
<proteinExistence type="predicted"/>
<keyword evidence="1" id="KW-0732">Signal</keyword>
<gene>
    <name evidence="2" type="ORF">ACFQ1G_12220</name>
</gene>
<evidence type="ECO:0000313" key="3">
    <source>
        <dbReference type="Proteomes" id="UP001597100"/>
    </source>
</evidence>
<feature type="signal peptide" evidence="1">
    <location>
        <begin position="1"/>
        <end position="22"/>
    </location>
</feature>
<protein>
    <recommendedName>
        <fullName evidence="4">NIPSNAP protein</fullName>
    </recommendedName>
</protein>
<accession>A0ABW3IHL9</accession>
<reference evidence="3" key="1">
    <citation type="journal article" date="2019" name="Int. J. Syst. Evol. Microbiol.">
        <title>The Global Catalogue of Microorganisms (GCM) 10K type strain sequencing project: providing services to taxonomists for standard genome sequencing and annotation.</title>
        <authorList>
            <consortium name="The Broad Institute Genomics Platform"/>
            <consortium name="The Broad Institute Genome Sequencing Center for Infectious Disease"/>
            <person name="Wu L."/>
            <person name="Ma J."/>
        </authorList>
    </citation>
    <scope>NUCLEOTIDE SEQUENCE [LARGE SCALE GENOMIC DNA]</scope>
    <source>
        <strain evidence="3">CCUG 60898</strain>
    </source>
</reference>
<evidence type="ECO:0000256" key="1">
    <source>
        <dbReference type="SAM" id="SignalP"/>
    </source>
</evidence>
<dbReference type="Proteomes" id="UP001597100">
    <property type="component" value="Unassembled WGS sequence"/>
</dbReference>
<keyword evidence="3" id="KW-1185">Reference proteome</keyword>
<dbReference type="RefSeq" id="WP_380739945.1">
    <property type="nucleotide sequence ID" value="NZ_JBHTJP010000035.1"/>
</dbReference>
<evidence type="ECO:0000313" key="2">
    <source>
        <dbReference type="EMBL" id="MFD0977561.1"/>
    </source>
</evidence>
<sequence length="141" mass="16201">MKTKIMCLSGIFMMAVSFCVHAQTTQNPVKPMIVQTMYLNPGPDAEGINLDSLLTVYKKNIIDPNQQIKSSKILSHWWGADSREILMIYELGSFGSVVETFERQNELVEEYVKDNPQFLEQWQTVMSNSHHGDEIYRIIAE</sequence>